<feature type="domain" description="C2H2-type" evidence="2">
    <location>
        <begin position="383"/>
        <end position="410"/>
    </location>
</feature>
<dbReference type="EMBL" id="KK914862">
    <property type="protein sequence ID" value="KDP27220.1"/>
    <property type="molecule type" value="Genomic_DNA"/>
</dbReference>
<feature type="domain" description="C2H2-type" evidence="2">
    <location>
        <begin position="9"/>
        <end position="31"/>
    </location>
</feature>
<name>A0A067K4S1_JATCU</name>
<dbReference type="OrthoDB" id="6077919at2759"/>
<dbReference type="STRING" id="180498.A0A067K4S1"/>
<dbReference type="Gene3D" id="3.30.160.60">
    <property type="entry name" value="Classic Zinc Finger"/>
    <property type="match status" value="3"/>
</dbReference>
<dbReference type="InterPro" id="IPR036236">
    <property type="entry name" value="Znf_C2H2_sf"/>
</dbReference>
<keyword evidence="4" id="KW-1185">Reference proteome</keyword>
<dbReference type="AlphaFoldDB" id="A0A067K4S1"/>
<dbReference type="GO" id="GO:0008270">
    <property type="term" value="F:zinc ion binding"/>
    <property type="evidence" value="ECO:0007669"/>
    <property type="project" value="UniProtKB-KW"/>
</dbReference>
<organism evidence="3 4">
    <name type="scientific">Jatropha curcas</name>
    <name type="common">Barbados nut</name>
    <dbReference type="NCBI Taxonomy" id="180498"/>
    <lineage>
        <taxon>Eukaryota</taxon>
        <taxon>Viridiplantae</taxon>
        <taxon>Streptophyta</taxon>
        <taxon>Embryophyta</taxon>
        <taxon>Tracheophyta</taxon>
        <taxon>Spermatophyta</taxon>
        <taxon>Magnoliopsida</taxon>
        <taxon>eudicotyledons</taxon>
        <taxon>Gunneridae</taxon>
        <taxon>Pentapetalae</taxon>
        <taxon>rosids</taxon>
        <taxon>fabids</taxon>
        <taxon>Malpighiales</taxon>
        <taxon>Euphorbiaceae</taxon>
        <taxon>Crotonoideae</taxon>
        <taxon>Jatropheae</taxon>
        <taxon>Jatropha</taxon>
    </lineage>
</organism>
<gene>
    <name evidence="3" type="ORF">JCGZ_19919</name>
</gene>
<sequence>MDQDQEKKHACKLCNKSFLSGRLLSGHMRIHVLAGKGSAKEEINLENGNMGIEGYGLRENPKKSWKFSGLKNDNGTESVEEIMQCRVCGKQFESQRSLHGHMRHCSEKKGICCKECGRGFKTLRSLTGHMRLHSDKYRVSTKESRTSSSRPNLVVMALSDTDTVSLVRKKRSNRIRYKVTPNSSFSSLNESISGFEVEQEVEEVAMCLMMLSRGVCDWDEFKSVSESLDNGSVYSGDKSLYQNKRNERSEDGDCVFEGNEFFKKKKPRGDNLDPFVSDSKDLTYECSKLKFPIGSFYQEIDSKKLKLEEEFGFLPCDTDEIEKGIEDEIDSNRIESESTQEFTQEVDLGSLDAELVKDDSYTEIISSTSDFDNVDNSKKKSQFRCKICNKLFSSHQALGGHQTFHRTTRNSVVLKIEQRQEIQSNCLPEKIVCIKDSVEEEVNRVTVTSNRSKKRQEYKCDICSRSFISGQALGGHKRAHHSKPKEEQSMAIKEEAHNPNISNALHINLRDMLDEENSHEIGFNSCWGVSSYKHDPLLNLVAN</sequence>
<feature type="domain" description="C2H2-type" evidence="2">
    <location>
        <begin position="111"/>
        <end position="138"/>
    </location>
</feature>
<evidence type="ECO:0000256" key="1">
    <source>
        <dbReference type="PROSITE-ProRule" id="PRU00042"/>
    </source>
</evidence>
<evidence type="ECO:0000313" key="3">
    <source>
        <dbReference type="EMBL" id="KDP27220.1"/>
    </source>
</evidence>
<dbReference type="PROSITE" id="PS00028">
    <property type="entry name" value="ZINC_FINGER_C2H2_1"/>
    <property type="match status" value="4"/>
</dbReference>
<keyword evidence="1" id="KW-0479">Metal-binding</keyword>
<dbReference type="SUPFAM" id="SSF57667">
    <property type="entry name" value="beta-beta-alpha zinc fingers"/>
    <property type="match status" value="3"/>
</dbReference>
<keyword evidence="1" id="KW-0862">Zinc</keyword>
<keyword evidence="1" id="KW-0863">Zinc-finger</keyword>
<dbReference type="SMART" id="SM00355">
    <property type="entry name" value="ZnF_C2H2"/>
    <property type="match status" value="5"/>
</dbReference>
<protein>
    <recommendedName>
        <fullName evidence="2">C2H2-type domain-containing protein</fullName>
    </recommendedName>
</protein>
<feature type="domain" description="C2H2-type" evidence="2">
    <location>
        <begin position="458"/>
        <end position="486"/>
    </location>
</feature>
<dbReference type="Proteomes" id="UP000027138">
    <property type="component" value="Unassembled WGS sequence"/>
</dbReference>
<evidence type="ECO:0000259" key="2">
    <source>
        <dbReference type="PROSITE" id="PS50157"/>
    </source>
</evidence>
<reference evidence="3 4" key="1">
    <citation type="journal article" date="2014" name="PLoS ONE">
        <title>Global Analysis of Gene Expression Profiles in Physic Nut (Jatropha curcas L.) Seedlings Exposed to Salt Stress.</title>
        <authorList>
            <person name="Zhang L."/>
            <person name="Zhang C."/>
            <person name="Wu P."/>
            <person name="Chen Y."/>
            <person name="Li M."/>
            <person name="Jiang H."/>
            <person name="Wu G."/>
        </authorList>
    </citation>
    <scope>NUCLEOTIDE SEQUENCE [LARGE SCALE GENOMIC DNA]</scope>
    <source>
        <strain evidence="4">cv. GZQX0401</strain>
        <tissue evidence="3">Young leaves</tissue>
    </source>
</reference>
<proteinExistence type="predicted"/>
<dbReference type="InterPro" id="IPR013087">
    <property type="entry name" value="Znf_C2H2_type"/>
</dbReference>
<dbReference type="PANTHER" id="PTHR46869:SF9">
    <property type="entry name" value="C2H2-TYPE DOMAIN-CONTAINING PROTEIN"/>
    <property type="match status" value="1"/>
</dbReference>
<dbReference type="PROSITE" id="PS50157">
    <property type="entry name" value="ZINC_FINGER_C2H2_2"/>
    <property type="match status" value="5"/>
</dbReference>
<dbReference type="PANTHER" id="PTHR46869">
    <property type="entry name" value="C2H2-LIKE ZINC FINGER PROTEIN"/>
    <property type="match status" value="1"/>
</dbReference>
<dbReference type="Pfam" id="PF13912">
    <property type="entry name" value="zf-C2H2_6"/>
    <property type="match status" value="5"/>
</dbReference>
<feature type="domain" description="C2H2-type" evidence="2">
    <location>
        <begin position="83"/>
        <end position="109"/>
    </location>
</feature>
<evidence type="ECO:0000313" key="4">
    <source>
        <dbReference type="Proteomes" id="UP000027138"/>
    </source>
</evidence>
<accession>A0A067K4S1</accession>